<keyword evidence="1" id="KW-0812">Transmembrane</keyword>
<dbReference type="STRING" id="375574.GCA_001418035_02051"/>
<keyword evidence="3" id="KW-1185">Reference proteome</keyword>
<feature type="transmembrane region" description="Helical" evidence="1">
    <location>
        <begin position="129"/>
        <end position="158"/>
    </location>
</feature>
<sequence length="159" mass="16148">MEWLGYLAAIMLVVVGMAGTFLPALPGLPLVLAGFFLAAWMDGFVHVGAPILIALAVLTALGLLIDFLAGVLGARATGASRQALWGAAIGGIVGLILGLAGVILGPLVGAAIGEYLARRDLLQAGKVGIGTFIGFIIGTVAKVGIGLAMLTTFAFGWWF</sequence>
<dbReference type="PANTHER" id="PTHR39165">
    <property type="entry name" value="IG HYPOTHETICAL 17883"/>
    <property type="match status" value="1"/>
</dbReference>
<dbReference type="EMBL" id="CYHA01000005">
    <property type="protein sequence ID" value="CUA85103.1"/>
    <property type="molecule type" value="Genomic_DNA"/>
</dbReference>
<name>A0A0K6H2A8_9NEIS</name>
<dbReference type="InterPro" id="IPR007403">
    <property type="entry name" value="DUF456"/>
</dbReference>
<dbReference type="Proteomes" id="UP000243535">
    <property type="component" value="Unassembled WGS sequence"/>
</dbReference>
<dbReference type="RefSeq" id="WP_054285453.1">
    <property type="nucleotide sequence ID" value="NZ_CYHA01000005.1"/>
</dbReference>
<feature type="transmembrane region" description="Helical" evidence="1">
    <location>
        <begin position="6"/>
        <end position="39"/>
    </location>
</feature>
<dbReference type="OrthoDB" id="9134540at2"/>
<feature type="transmembrane region" description="Helical" evidence="1">
    <location>
        <begin position="51"/>
        <end position="72"/>
    </location>
</feature>
<evidence type="ECO:0000313" key="2">
    <source>
        <dbReference type="EMBL" id="CUA85103.1"/>
    </source>
</evidence>
<evidence type="ECO:0000256" key="1">
    <source>
        <dbReference type="SAM" id="Phobius"/>
    </source>
</evidence>
<protein>
    <submittedName>
        <fullName evidence="2">Uncharacterized conserved protein YqgC, DUF456 family</fullName>
    </submittedName>
</protein>
<organism evidence="2 3">
    <name type="scientific">Gulbenkiania indica</name>
    <dbReference type="NCBI Taxonomy" id="375574"/>
    <lineage>
        <taxon>Bacteria</taxon>
        <taxon>Pseudomonadati</taxon>
        <taxon>Pseudomonadota</taxon>
        <taxon>Betaproteobacteria</taxon>
        <taxon>Neisseriales</taxon>
        <taxon>Chromobacteriaceae</taxon>
        <taxon>Gulbenkiania</taxon>
    </lineage>
</organism>
<keyword evidence="1" id="KW-1133">Transmembrane helix</keyword>
<gene>
    <name evidence="2" type="ORF">Ga0061063_2266</name>
</gene>
<dbReference type="Pfam" id="PF04306">
    <property type="entry name" value="DUF456"/>
    <property type="match status" value="1"/>
</dbReference>
<proteinExistence type="predicted"/>
<keyword evidence="1" id="KW-0472">Membrane</keyword>
<accession>A0A0K6H2A8</accession>
<dbReference type="AlphaFoldDB" id="A0A0K6H2A8"/>
<reference evidence="3" key="1">
    <citation type="submission" date="2015-08" db="EMBL/GenBank/DDBJ databases">
        <authorList>
            <person name="Varghese N."/>
        </authorList>
    </citation>
    <scope>NUCLEOTIDE SEQUENCE [LARGE SCALE GENOMIC DNA]</scope>
    <source>
        <strain evidence="3">DSM 17901</strain>
    </source>
</reference>
<evidence type="ECO:0000313" key="3">
    <source>
        <dbReference type="Proteomes" id="UP000243535"/>
    </source>
</evidence>
<dbReference type="PANTHER" id="PTHR39165:SF1">
    <property type="entry name" value="DUF456 DOMAIN-CONTAINING PROTEIN"/>
    <property type="match status" value="1"/>
</dbReference>
<feature type="transmembrane region" description="Helical" evidence="1">
    <location>
        <begin position="84"/>
        <end position="117"/>
    </location>
</feature>